<keyword evidence="2" id="KW-0812">Transmembrane</keyword>
<dbReference type="HOGENOM" id="CLU_661025_0_0_1"/>
<feature type="compositionally biased region" description="Acidic residues" evidence="1">
    <location>
        <begin position="136"/>
        <end position="147"/>
    </location>
</feature>
<dbReference type="CTD" id="20203347"/>
<reference evidence="4" key="3">
    <citation type="submission" date="2015-06" db="UniProtKB">
        <authorList>
            <consortium name="EnsemblMetazoa"/>
        </authorList>
    </citation>
    <scope>IDENTIFICATION</scope>
</reference>
<dbReference type="GeneID" id="20203347"/>
<feature type="compositionally biased region" description="Basic residues" evidence="1">
    <location>
        <begin position="239"/>
        <end position="248"/>
    </location>
</feature>
<reference evidence="5" key="1">
    <citation type="submission" date="2012-12" db="EMBL/GenBank/DDBJ databases">
        <authorList>
            <person name="Hellsten U."/>
            <person name="Grimwood J."/>
            <person name="Chapman J.A."/>
            <person name="Shapiro H."/>
            <person name="Aerts A."/>
            <person name="Otillar R.P."/>
            <person name="Terry A.Y."/>
            <person name="Boore J.L."/>
            <person name="Simakov O."/>
            <person name="Marletaz F."/>
            <person name="Cho S.-J."/>
            <person name="Edsinger-Gonzales E."/>
            <person name="Havlak P."/>
            <person name="Kuo D.-H."/>
            <person name="Larsson T."/>
            <person name="Lv J."/>
            <person name="Arendt D."/>
            <person name="Savage R."/>
            <person name="Osoegawa K."/>
            <person name="de Jong P."/>
            <person name="Lindberg D.R."/>
            <person name="Seaver E.C."/>
            <person name="Weisblat D.A."/>
            <person name="Putnam N.H."/>
            <person name="Grigoriev I.V."/>
            <person name="Rokhsar D.S."/>
        </authorList>
    </citation>
    <scope>NUCLEOTIDE SEQUENCE</scope>
</reference>
<feature type="region of interest" description="Disordered" evidence="1">
    <location>
        <begin position="132"/>
        <end position="177"/>
    </location>
</feature>
<reference evidence="3 5" key="2">
    <citation type="journal article" date="2013" name="Nature">
        <title>Insights into bilaterian evolution from three spiralian genomes.</title>
        <authorList>
            <person name="Simakov O."/>
            <person name="Marletaz F."/>
            <person name="Cho S.J."/>
            <person name="Edsinger-Gonzales E."/>
            <person name="Havlak P."/>
            <person name="Hellsten U."/>
            <person name="Kuo D.H."/>
            <person name="Larsson T."/>
            <person name="Lv J."/>
            <person name="Arendt D."/>
            <person name="Savage R."/>
            <person name="Osoegawa K."/>
            <person name="de Jong P."/>
            <person name="Grimwood J."/>
            <person name="Chapman J.A."/>
            <person name="Shapiro H."/>
            <person name="Aerts A."/>
            <person name="Otillar R.P."/>
            <person name="Terry A.Y."/>
            <person name="Boore J.L."/>
            <person name="Grigoriev I.V."/>
            <person name="Lindberg D.R."/>
            <person name="Seaver E.C."/>
            <person name="Weisblat D.A."/>
            <person name="Putnam N.H."/>
            <person name="Rokhsar D.S."/>
        </authorList>
    </citation>
    <scope>NUCLEOTIDE SEQUENCE</scope>
</reference>
<feature type="compositionally biased region" description="Basic residues" evidence="1">
    <location>
        <begin position="151"/>
        <end position="169"/>
    </location>
</feature>
<feature type="compositionally biased region" description="Low complexity" evidence="1">
    <location>
        <begin position="261"/>
        <end position="270"/>
    </location>
</feature>
<dbReference type="InParanoid" id="T1F3E8"/>
<dbReference type="AlphaFoldDB" id="T1F3E8"/>
<dbReference type="EnsemblMetazoa" id="HelroT170772">
    <property type="protein sequence ID" value="HelroP170772"/>
    <property type="gene ID" value="HelroG170772"/>
</dbReference>
<accession>T1F3E8</accession>
<dbReference type="KEGG" id="hro:HELRODRAFT_170772"/>
<gene>
    <name evidence="4" type="primary">20203347</name>
    <name evidence="3" type="ORF">HELRODRAFT_170772</name>
</gene>
<dbReference type="Proteomes" id="UP000015101">
    <property type="component" value="Unassembled WGS sequence"/>
</dbReference>
<feature type="region of interest" description="Disordered" evidence="1">
    <location>
        <begin position="58"/>
        <end position="104"/>
    </location>
</feature>
<dbReference type="EMBL" id="KB096275">
    <property type="protein sequence ID" value="ESO06759.1"/>
    <property type="molecule type" value="Genomic_DNA"/>
</dbReference>
<sequence>MLTVRATGLLCLLGVGLGLGTFLLYKLYTRLYLKFSSAVDHSFNASAKTAGETKVLNAETPDSGISSDIQQPQQQQQRHQLTRRRRQQQQDQQDADDNNSTNVPQQWRKRIIDWLAKSSFSLEDTEVDAFLHGDEDGQEEAGDDDDDANRNRRRCRSGNKGASRQHHQQQQHDPMVTSYASAWSSGFISNGENNGPENNLYISDDIDNQDAIVGGYHDDDMMMDGIDEVSENDDDIAHHAKHGCHHHSPTSEGNRRQRPLSSRTTSSKSSDLADGEGWVGGGRRVLRRNCYSFTSHKSGDSSLYEYRESLVSKGYSVDLGENLDDVVLPDDQVNMMMDDAGSQQDELCDARGLVKHGAVDHMDQLQYELMKIRMDIDCMNEKFDHLYQGTEVRLYINGYDYNLNDALEDGDYGLIR</sequence>
<dbReference type="EMBL" id="AMQM01003682">
    <property type="status" value="NOT_ANNOTATED_CDS"/>
    <property type="molecule type" value="Genomic_DNA"/>
</dbReference>
<organism evidence="4 5">
    <name type="scientific">Helobdella robusta</name>
    <name type="common">Californian leech</name>
    <dbReference type="NCBI Taxonomy" id="6412"/>
    <lineage>
        <taxon>Eukaryota</taxon>
        <taxon>Metazoa</taxon>
        <taxon>Spiralia</taxon>
        <taxon>Lophotrochozoa</taxon>
        <taxon>Annelida</taxon>
        <taxon>Clitellata</taxon>
        <taxon>Hirudinea</taxon>
        <taxon>Rhynchobdellida</taxon>
        <taxon>Glossiphoniidae</taxon>
        <taxon>Helobdella</taxon>
    </lineage>
</organism>
<protein>
    <submittedName>
        <fullName evidence="3 4">Uncharacterized protein</fullName>
    </submittedName>
</protein>
<feature type="compositionally biased region" description="Low complexity" evidence="1">
    <location>
        <begin position="68"/>
        <end position="79"/>
    </location>
</feature>
<evidence type="ECO:0000313" key="3">
    <source>
        <dbReference type="EMBL" id="ESO06759.1"/>
    </source>
</evidence>
<dbReference type="RefSeq" id="XP_009014855.1">
    <property type="nucleotide sequence ID" value="XM_009016607.1"/>
</dbReference>
<evidence type="ECO:0000256" key="2">
    <source>
        <dbReference type="SAM" id="Phobius"/>
    </source>
</evidence>
<evidence type="ECO:0000256" key="1">
    <source>
        <dbReference type="SAM" id="MobiDB-lite"/>
    </source>
</evidence>
<feature type="transmembrane region" description="Helical" evidence="2">
    <location>
        <begin position="6"/>
        <end position="25"/>
    </location>
</feature>
<feature type="region of interest" description="Disordered" evidence="1">
    <location>
        <begin position="239"/>
        <end position="278"/>
    </location>
</feature>
<keyword evidence="2" id="KW-0472">Membrane</keyword>
<evidence type="ECO:0000313" key="4">
    <source>
        <dbReference type="EnsemblMetazoa" id="HelroP170772"/>
    </source>
</evidence>
<evidence type="ECO:0000313" key="5">
    <source>
        <dbReference type="Proteomes" id="UP000015101"/>
    </source>
</evidence>
<keyword evidence="2" id="KW-1133">Transmembrane helix</keyword>
<keyword evidence="5" id="KW-1185">Reference proteome</keyword>
<name>T1F3E8_HELRO</name>
<proteinExistence type="predicted"/>